<keyword evidence="1" id="KW-0472">Membrane</keyword>
<protein>
    <submittedName>
        <fullName evidence="2">Uncharacterized protein</fullName>
    </submittedName>
</protein>
<gene>
    <name evidence="2" type="ORF">METZ01_LOCUS32811</name>
</gene>
<proteinExistence type="predicted"/>
<dbReference type="EMBL" id="UINC01001407">
    <property type="protein sequence ID" value="SUZ79957.1"/>
    <property type="molecule type" value="Genomic_DNA"/>
</dbReference>
<feature type="transmembrane region" description="Helical" evidence="1">
    <location>
        <begin position="28"/>
        <end position="46"/>
    </location>
</feature>
<accession>A0A381QPX6</accession>
<keyword evidence="1" id="KW-0812">Transmembrane</keyword>
<organism evidence="2">
    <name type="scientific">marine metagenome</name>
    <dbReference type="NCBI Taxonomy" id="408172"/>
    <lineage>
        <taxon>unclassified sequences</taxon>
        <taxon>metagenomes</taxon>
        <taxon>ecological metagenomes</taxon>
    </lineage>
</organism>
<sequence>MQRETILICIGYAKCFYLEILISLRYSMFKNFIIIILIILLGSLLFNNEKNVELLVGNMADTKNKVVDGVKYLNKTFDKEFEVHDEPFTGIKEDTFFEEK</sequence>
<keyword evidence="1" id="KW-1133">Transmembrane helix</keyword>
<evidence type="ECO:0000256" key="1">
    <source>
        <dbReference type="SAM" id="Phobius"/>
    </source>
</evidence>
<reference evidence="2" key="1">
    <citation type="submission" date="2018-05" db="EMBL/GenBank/DDBJ databases">
        <authorList>
            <person name="Lanie J.A."/>
            <person name="Ng W.-L."/>
            <person name="Kazmierczak K.M."/>
            <person name="Andrzejewski T.M."/>
            <person name="Davidsen T.M."/>
            <person name="Wayne K.J."/>
            <person name="Tettelin H."/>
            <person name="Glass J.I."/>
            <person name="Rusch D."/>
            <person name="Podicherti R."/>
            <person name="Tsui H.-C.T."/>
            <person name="Winkler M.E."/>
        </authorList>
    </citation>
    <scope>NUCLEOTIDE SEQUENCE</scope>
</reference>
<dbReference type="AlphaFoldDB" id="A0A381QPX6"/>
<name>A0A381QPX6_9ZZZZ</name>
<evidence type="ECO:0000313" key="2">
    <source>
        <dbReference type="EMBL" id="SUZ79957.1"/>
    </source>
</evidence>